<dbReference type="InterPro" id="IPR034746">
    <property type="entry name" value="POTRA"/>
</dbReference>
<reference evidence="12" key="1">
    <citation type="journal article" date="2019" name="Int. J. Syst. Evol. Microbiol.">
        <title>The Global Catalogue of Microorganisms (GCM) 10K type strain sequencing project: providing services to taxonomists for standard genome sequencing and annotation.</title>
        <authorList>
            <consortium name="The Broad Institute Genomics Platform"/>
            <consortium name="The Broad Institute Genome Sequencing Center for Infectious Disease"/>
            <person name="Wu L."/>
            <person name="Ma J."/>
        </authorList>
    </citation>
    <scope>NUCLEOTIDE SEQUENCE [LARGE SCALE GENOMIC DNA]</scope>
    <source>
        <strain evidence="12">JCM 17021</strain>
    </source>
</reference>
<keyword evidence="6 9" id="KW-0472">Membrane</keyword>
<keyword evidence="12" id="KW-1185">Reference proteome</keyword>
<proteinExistence type="predicted"/>
<dbReference type="PANTHER" id="PTHR37820:SF1">
    <property type="entry name" value="CELL DIVISION PROTEIN FTSQ"/>
    <property type="match status" value="1"/>
</dbReference>
<feature type="domain" description="POTRA" evidence="10">
    <location>
        <begin position="103"/>
        <end position="171"/>
    </location>
</feature>
<evidence type="ECO:0000256" key="7">
    <source>
        <dbReference type="ARBA" id="ARBA00023306"/>
    </source>
</evidence>
<evidence type="ECO:0000256" key="6">
    <source>
        <dbReference type="ARBA" id="ARBA00023136"/>
    </source>
</evidence>
<feature type="compositionally biased region" description="Low complexity" evidence="8">
    <location>
        <begin position="7"/>
        <end position="17"/>
    </location>
</feature>
<dbReference type="InterPro" id="IPR005548">
    <property type="entry name" value="Cell_div_FtsQ/DivIB_C"/>
</dbReference>
<feature type="transmembrane region" description="Helical" evidence="9">
    <location>
        <begin position="80"/>
        <end position="99"/>
    </location>
</feature>
<name>A0ABP7K3L0_9MICO</name>
<keyword evidence="2" id="KW-1003">Cell membrane</keyword>
<comment type="caution">
    <text evidence="11">The sequence shown here is derived from an EMBL/GenBank/DDBJ whole genome shotgun (WGS) entry which is preliminary data.</text>
</comment>
<evidence type="ECO:0000256" key="1">
    <source>
        <dbReference type="ARBA" id="ARBA00004370"/>
    </source>
</evidence>
<organism evidence="11 12">
    <name type="scientific">Leifsonia kafniensis</name>
    <dbReference type="NCBI Taxonomy" id="475957"/>
    <lineage>
        <taxon>Bacteria</taxon>
        <taxon>Bacillati</taxon>
        <taxon>Actinomycetota</taxon>
        <taxon>Actinomycetes</taxon>
        <taxon>Micrococcales</taxon>
        <taxon>Microbacteriaceae</taxon>
        <taxon>Leifsonia</taxon>
    </lineage>
</organism>
<evidence type="ECO:0000256" key="3">
    <source>
        <dbReference type="ARBA" id="ARBA00022618"/>
    </source>
</evidence>
<feature type="region of interest" description="Disordered" evidence="8">
    <location>
        <begin position="1"/>
        <end position="46"/>
    </location>
</feature>
<dbReference type="EMBL" id="BAABCN010000002">
    <property type="protein sequence ID" value="GAA3864187.1"/>
    <property type="molecule type" value="Genomic_DNA"/>
</dbReference>
<dbReference type="Pfam" id="PF08478">
    <property type="entry name" value="POTRA_1"/>
    <property type="match status" value="1"/>
</dbReference>
<dbReference type="PROSITE" id="PS51779">
    <property type="entry name" value="POTRA"/>
    <property type="match status" value="1"/>
</dbReference>
<comment type="subcellular location">
    <subcellularLocation>
        <location evidence="1">Membrane</location>
    </subcellularLocation>
</comment>
<gene>
    <name evidence="11" type="ORF">GCM10022381_05100</name>
</gene>
<dbReference type="Proteomes" id="UP001501803">
    <property type="component" value="Unassembled WGS sequence"/>
</dbReference>
<keyword evidence="7" id="KW-0131">Cell cycle</keyword>
<dbReference type="Gene3D" id="3.10.20.310">
    <property type="entry name" value="membrane protein fhac"/>
    <property type="match status" value="1"/>
</dbReference>
<evidence type="ECO:0000256" key="5">
    <source>
        <dbReference type="ARBA" id="ARBA00022989"/>
    </source>
</evidence>
<evidence type="ECO:0000256" key="4">
    <source>
        <dbReference type="ARBA" id="ARBA00022692"/>
    </source>
</evidence>
<evidence type="ECO:0000313" key="11">
    <source>
        <dbReference type="EMBL" id="GAA3864187.1"/>
    </source>
</evidence>
<evidence type="ECO:0000256" key="8">
    <source>
        <dbReference type="SAM" id="MobiDB-lite"/>
    </source>
</evidence>
<evidence type="ECO:0000313" key="12">
    <source>
        <dbReference type="Proteomes" id="UP001501803"/>
    </source>
</evidence>
<sequence>MPTQSSAAAATVAPVVALQRPEKKKPSAKATRDAATNDPAALSPAAARKQLRAATKARKHYERGEVRRFTWRSRRRRRTWLVLGGAVAALVAFVVVGAYSPLMALRTIEVVGTNRIPAEQVQAALSAQIGTPLPIVDGDQIKRELSTFTLIQSYSTESRPPNTLVVRIVERVPVGLLTTAGGFELVDAAGVALQSGAERVPGYPVIIATNGVGHPGFTAAAAVIRALPESIRTQLDSVTAATTDDVTLTLAGGERIVWGSAERSDYKAVVLAALMVTYPPGSVGEYDVTSPDSAVLR</sequence>
<keyword evidence="3" id="KW-0132">Cell division</keyword>
<evidence type="ECO:0000256" key="9">
    <source>
        <dbReference type="SAM" id="Phobius"/>
    </source>
</evidence>
<keyword evidence="4 9" id="KW-0812">Transmembrane</keyword>
<protein>
    <submittedName>
        <fullName evidence="11">FtsQ-type POTRA domain-containing protein</fullName>
    </submittedName>
</protein>
<keyword evidence="5 9" id="KW-1133">Transmembrane helix</keyword>
<evidence type="ECO:0000259" key="10">
    <source>
        <dbReference type="PROSITE" id="PS51779"/>
    </source>
</evidence>
<dbReference type="InterPro" id="IPR013685">
    <property type="entry name" value="POTRA_FtsQ_type"/>
</dbReference>
<dbReference type="Pfam" id="PF03799">
    <property type="entry name" value="FtsQ_DivIB_C"/>
    <property type="match status" value="1"/>
</dbReference>
<accession>A0ABP7K3L0</accession>
<dbReference type="InterPro" id="IPR050487">
    <property type="entry name" value="FtsQ_DivIB"/>
</dbReference>
<evidence type="ECO:0000256" key="2">
    <source>
        <dbReference type="ARBA" id="ARBA00022475"/>
    </source>
</evidence>
<dbReference type="PANTHER" id="PTHR37820">
    <property type="entry name" value="CELL DIVISION PROTEIN DIVIB"/>
    <property type="match status" value="1"/>
</dbReference>